<dbReference type="EMBL" id="JACEFF010000930">
    <property type="protein sequence ID" value="KAH9627973.1"/>
    <property type="molecule type" value="Genomic_DNA"/>
</dbReference>
<protein>
    <submittedName>
        <fullName evidence="2">Uncharacterized protein</fullName>
    </submittedName>
</protein>
<organism evidence="2 3">
    <name type="scientific">Spodoptera exigua</name>
    <name type="common">Beet armyworm</name>
    <name type="synonym">Noctua fulgens</name>
    <dbReference type="NCBI Taxonomy" id="7107"/>
    <lineage>
        <taxon>Eukaryota</taxon>
        <taxon>Metazoa</taxon>
        <taxon>Ecdysozoa</taxon>
        <taxon>Arthropoda</taxon>
        <taxon>Hexapoda</taxon>
        <taxon>Insecta</taxon>
        <taxon>Pterygota</taxon>
        <taxon>Neoptera</taxon>
        <taxon>Endopterygota</taxon>
        <taxon>Lepidoptera</taxon>
        <taxon>Glossata</taxon>
        <taxon>Ditrysia</taxon>
        <taxon>Noctuoidea</taxon>
        <taxon>Noctuidae</taxon>
        <taxon>Amphipyrinae</taxon>
        <taxon>Spodoptera</taxon>
    </lineage>
</organism>
<reference evidence="2" key="1">
    <citation type="journal article" date="2021" name="G3 (Bethesda)">
        <title>Genome and transcriptome analysis of the beet armyworm Spodoptera exigua reveals targets for pest control. .</title>
        <authorList>
            <person name="Simon S."/>
            <person name="Breeschoten T."/>
            <person name="Jansen H.J."/>
            <person name="Dirks R.P."/>
            <person name="Schranz M.E."/>
            <person name="Ros V.I.D."/>
        </authorList>
    </citation>
    <scope>NUCLEOTIDE SEQUENCE</scope>
    <source>
        <strain evidence="2">TB_SE_WUR_2020</strain>
    </source>
</reference>
<feature type="region of interest" description="Disordered" evidence="1">
    <location>
        <begin position="1"/>
        <end position="30"/>
    </location>
</feature>
<sequence>MPSDSCGMNHKQRAHYTYTSEGVGDVSRDDPQQLVPTTAEDYPGVVYDFPTQVIKLRIGKIIEMPGRKSKLEYQFITPAVNNEKVIPTIDTRTAQCVPPSPEGCPKQKRQL</sequence>
<evidence type="ECO:0000313" key="2">
    <source>
        <dbReference type="EMBL" id="KAH9627973.1"/>
    </source>
</evidence>
<evidence type="ECO:0000256" key="1">
    <source>
        <dbReference type="SAM" id="MobiDB-lite"/>
    </source>
</evidence>
<gene>
    <name evidence="2" type="ORF">HF086_017948</name>
</gene>
<dbReference type="Proteomes" id="UP000814243">
    <property type="component" value="Unassembled WGS sequence"/>
</dbReference>
<comment type="caution">
    <text evidence="2">The sequence shown here is derived from an EMBL/GenBank/DDBJ whole genome shotgun (WGS) entry which is preliminary data.</text>
</comment>
<evidence type="ECO:0000313" key="3">
    <source>
        <dbReference type="Proteomes" id="UP000814243"/>
    </source>
</evidence>
<dbReference type="AlphaFoldDB" id="A0A922M0Y3"/>
<accession>A0A922M0Y3</accession>
<name>A0A922M0Y3_SPOEX</name>
<proteinExistence type="predicted"/>